<comment type="cofactor">
    <cofactor evidence="3">
        <name>Mg(2+)</name>
        <dbReference type="ChEBI" id="CHEBI:18420"/>
    </cofactor>
    <text evidence="3">Binds two Mg(2+) per subunit. The active form of the enzyme binds two Mg(2+) ions in its active site. The first Mg(2+) forms only one salt bridge with the protein.</text>
</comment>
<dbReference type="HOGENOM" id="CLU_082724_0_0_6"/>
<dbReference type="InterPro" id="IPR005987">
    <property type="entry name" value="RNase_T"/>
</dbReference>
<feature type="site" description="Important for substrate binding and specificity" evidence="3">
    <location>
        <position position="71"/>
    </location>
</feature>
<dbReference type="KEGG" id="acz:Acaty_c2466"/>
<feature type="binding site" evidence="3">
    <location>
        <position position="180"/>
    </location>
    <ligand>
        <name>Mg(2+)</name>
        <dbReference type="ChEBI" id="CHEBI:18420"/>
        <label>2</label>
        <note>catalytic</note>
    </ligand>
</feature>
<evidence type="ECO:0000313" key="5">
    <source>
        <dbReference type="EMBL" id="AIA56310.1"/>
    </source>
</evidence>
<feature type="site" description="Important for substrate binding and specificity" evidence="3">
    <location>
        <position position="118"/>
    </location>
</feature>
<keyword evidence="3" id="KW-0269">Exonuclease</keyword>
<evidence type="ECO:0000259" key="4">
    <source>
        <dbReference type="SMART" id="SM00479"/>
    </source>
</evidence>
<dbReference type="SUPFAM" id="SSF53098">
    <property type="entry name" value="Ribonuclease H-like"/>
    <property type="match status" value="1"/>
</dbReference>
<evidence type="ECO:0000256" key="1">
    <source>
        <dbReference type="ARBA" id="ARBA00022694"/>
    </source>
</evidence>
<comment type="similarity">
    <text evidence="3">Belongs to the RNase T family.</text>
</comment>
<gene>
    <name evidence="3" type="primary">rnt</name>
    <name evidence="5" type="ORF">Acaty_c2466</name>
</gene>
<dbReference type="eggNOG" id="COG0847">
    <property type="taxonomic scope" value="Bacteria"/>
</dbReference>
<sequence>MNLPLNQRFRGFLPVVVDVESAGFEAHRHALLEIAAIVITHADGQWQLGPRHHFHVEPFAGAELDPAALAFNGIDPYQPLRGALPEAEVFGTLYRALRKAVKEAHCRRAVLVGHNAHFDLSFLHAAEKRLRLKNSPFHPFSVIDTVSLAALALAETVLAKAVQKAGLAWDGREAHSALYDAERTAELFCWIVNRYDRLEDDAGAALSTSIC</sequence>
<dbReference type="InterPro" id="IPR012337">
    <property type="entry name" value="RNaseH-like_sf"/>
</dbReference>
<feature type="domain" description="Exonuclease" evidence="4">
    <location>
        <begin position="13"/>
        <end position="197"/>
    </location>
</feature>
<dbReference type="Gene3D" id="3.30.420.10">
    <property type="entry name" value="Ribonuclease H-like superfamily/Ribonuclease H"/>
    <property type="match status" value="1"/>
</dbReference>
<dbReference type="GO" id="GO:0016896">
    <property type="term" value="F:RNA exonuclease activity, producing 5'-phosphomonoesters"/>
    <property type="evidence" value="ECO:0007669"/>
    <property type="project" value="UniProtKB-UniRule"/>
</dbReference>
<feature type="site" description="Important for substrate binding and specificity" evidence="3">
    <location>
        <position position="140"/>
    </location>
</feature>
<dbReference type="GO" id="GO:0005829">
    <property type="term" value="C:cytosol"/>
    <property type="evidence" value="ECO:0007669"/>
    <property type="project" value="TreeGrafter"/>
</dbReference>
<proteinExistence type="inferred from homology"/>
<comment type="subunit">
    <text evidence="3">Homodimer.</text>
</comment>
<reference evidence="5 6" key="1">
    <citation type="journal article" date="2009" name="J. Bacteriol.">
        <title>Draft genome sequence of the extremely acidophilic bacterium Acidithiobacillus caldus ATCC 51756 reveals metabolic versatility in the genus Acidithiobacillus.</title>
        <authorList>
            <person name="Valdes J."/>
            <person name="Quatrini R."/>
            <person name="Hallberg K."/>
            <person name="Dopson M."/>
            <person name="Valenzuela P.D."/>
            <person name="Holmes D.S."/>
        </authorList>
    </citation>
    <scope>NUCLEOTIDE SEQUENCE [LARGE SCALE GENOMIC DNA]</scope>
    <source>
        <strain evidence="6">ATCC 51756 / DSM 8584 / KU</strain>
    </source>
</reference>
<dbReference type="GO" id="GO:0008033">
    <property type="term" value="P:tRNA processing"/>
    <property type="evidence" value="ECO:0007669"/>
    <property type="project" value="UniProtKB-KW"/>
</dbReference>
<dbReference type="HAMAP" id="MF_00157">
    <property type="entry name" value="RNase_T"/>
    <property type="match status" value="1"/>
</dbReference>
<comment type="function">
    <text evidence="3">Trims short 3' overhangs of a variety of RNA species, leaving a one or two nucleotide 3' overhang. Responsible for the end-turnover of tRNA: specifically removes the terminal AMP residue from uncharged tRNA (tRNA-C-C-A). Also appears to be involved in tRNA biosynthesis.</text>
</comment>
<dbReference type="GO" id="GO:0008408">
    <property type="term" value="F:3'-5' exonuclease activity"/>
    <property type="evidence" value="ECO:0007669"/>
    <property type="project" value="TreeGrafter"/>
</dbReference>
<organism evidence="5 6">
    <name type="scientific">Acidithiobacillus caldus (strain ATCC 51756 / DSM 8584 / KU)</name>
    <dbReference type="NCBI Taxonomy" id="637389"/>
    <lineage>
        <taxon>Bacteria</taxon>
        <taxon>Pseudomonadati</taxon>
        <taxon>Pseudomonadota</taxon>
        <taxon>Acidithiobacillia</taxon>
        <taxon>Acidithiobacillales</taxon>
        <taxon>Acidithiobacillaceae</taxon>
        <taxon>Acidithiobacillus</taxon>
    </lineage>
</organism>
<dbReference type="Proteomes" id="UP000005522">
    <property type="component" value="Chromosome"/>
</dbReference>
<dbReference type="GeneID" id="92932530"/>
<evidence type="ECO:0000313" key="6">
    <source>
        <dbReference type="Proteomes" id="UP000005522"/>
    </source>
</evidence>
<name>A0A059ZXR6_ACICK</name>
<evidence type="ECO:0000256" key="2">
    <source>
        <dbReference type="ARBA" id="ARBA00022801"/>
    </source>
</evidence>
<dbReference type="InterPro" id="IPR013520">
    <property type="entry name" value="Ribonucl_H"/>
</dbReference>
<feature type="binding site" evidence="3">
    <location>
        <position position="18"/>
    </location>
    <ligand>
        <name>Mg(2+)</name>
        <dbReference type="ChEBI" id="CHEBI:18420"/>
        <label>2</label>
        <note>catalytic</note>
    </ligand>
</feature>
<keyword evidence="3" id="KW-0479">Metal-binding</keyword>
<dbReference type="PANTHER" id="PTHR30231:SF2">
    <property type="entry name" value="RIBONUCLEASE T"/>
    <property type="match status" value="1"/>
</dbReference>
<dbReference type="EMBL" id="CP005986">
    <property type="protein sequence ID" value="AIA56310.1"/>
    <property type="molecule type" value="Genomic_DNA"/>
</dbReference>
<dbReference type="Pfam" id="PF00929">
    <property type="entry name" value="RNase_T"/>
    <property type="match status" value="1"/>
</dbReference>
<dbReference type="PANTHER" id="PTHR30231">
    <property type="entry name" value="DNA POLYMERASE III SUBUNIT EPSILON"/>
    <property type="match status" value="1"/>
</dbReference>
<keyword evidence="3" id="KW-0460">Magnesium</keyword>
<evidence type="ECO:0000256" key="3">
    <source>
        <dbReference type="HAMAP-Rule" id="MF_00157"/>
    </source>
</evidence>
<dbReference type="NCBIfam" id="TIGR01298">
    <property type="entry name" value="RNaseT"/>
    <property type="match status" value="1"/>
</dbReference>
<dbReference type="GO" id="GO:0003676">
    <property type="term" value="F:nucleic acid binding"/>
    <property type="evidence" value="ECO:0007669"/>
    <property type="project" value="InterPro"/>
</dbReference>
<dbReference type="SMART" id="SM00479">
    <property type="entry name" value="EXOIII"/>
    <property type="match status" value="1"/>
</dbReference>
<dbReference type="GO" id="GO:0000287">
    <property type="term" value="F:magnesium ion binding"/>
    <property type="evidence" value="ECO:0007669"/>
    <property type="project" value="UniProtKB-UniRule"/>
</dbReference>
<keyword evidence="1 3" id="KW-0819">tRNA processing</keyword>
<accession>A0A059ZXR6</accession>
<feature type="binding site" evidence="3">
    <location>
        <position position="20"/>
    </location>
    <ligand>
        <name>Mg(2+)</name>
        <dbReference type="ChEBI" id="CHEBI:18420"/>
        <label>2</label>
        <note>catalytic</note>
    </ligand>
</feature>
<dbReference type="EC" id="3.1.13.-" evidence="3"/>
<dbReference type="AlphaFoldDB" id="A0A059ZXR6"/>
<keyword evidence="3" id="KW-0540">Nuclease</keyword>
<feature type="active site" description="Proton donor/acceptor" evidence="3">
    <location>
        <position position="175"/>
    </location>
</feature>
<dbReference type="GO" id="GO:0045004">
    <property type="term" value="P:DNA replication proofreading"/>
    <property type="evidence" value="ECO:0007669"/>
    <property type="project" value="TreeGrafter"/>
</dbReference>
<feature type="site" description="Important for substrate binding and specificity" evidence="3">
    <location>
        <position position="24"/>
    </location>
</feature>
<dbReference type="RefSeq" id="WP_004873252.1">
    <property type="nucleotide sequence ID" value="NZ_CP005986.1"/>
</dbReference>
<protein>
    <recommendedName>
        <fullName evidence="3">Ribonuclease T</fullName>
        <ecNumber evidence="3">3.1.13.-</ecNumber>
    </recommendedName>
    <alternativeName>
        <fullName evidence="3">Exoribonuclease T</fullName>
        <shortName evidence="3">RNase T</shortName>
    </alternativeName>
</protein>
<feature type="binding site" evidence="3">
    <location>
        <position position="18"/>
    </location>
    <ligand>
        <name>Mg(2+)</name>
        <dbReference type="ChEBI" id="CHEBI:18420"/>
        <label>1</label>
        <note>catalytic</note>
    </ligand>
</feature>
<dbReference type="InterPro" id="IPR036397">
    <property type="entry name" value="RNaseH_sf"/>
</dbReference>
<feature type="binding site" evidence="3">
    <location>
        <position position="175"/>
    </location>
    <ligand>
        <name>Mg(2+)</name>
        <dbReference type="ChEBI" id="CHEBI:18420"/>
        <label>2</label>
        <note>catalytic</note>
    </ligand>
</feature>
<keyword evidence="2 3" id="KW-0378">Hydrolase</keyword>